<evidence type="ECO:0000256" key="1">
    <source>
        <dbReference type="SAM" id="SignalP"/>
    </source>
</evidence>
<reference evidence="2 3" key="1">
    <citation type="submission" date="2020-08" db="EMBL/GenBank/DDBJ databases">
        <title>Genomic Encyclopedia of Type Strains, Phase IV (KMG-IV): sequencing the most valuable type-strain genomes for metagenomic binning, comparative biology and taxonomic classification.</title>
        <authorList>
            <person name="Goeker M."/>
        </authorList>
    </citation>
    <scope>NUCLEOTIDE SEQUENCE [LARGE SCALE GENOMIC DNA]</scope>
    <source>
        <strain evidence="2 3">DSM 105137</strain>
    </source>
</reference>
<dbReference type="Pfam" id="PF11276">
    <property type="entry name" value="DUF3078"/>
    <property type="match status" value="1"/>
</dbReference>
<evidence type="ECO:0000313" key="3">
    <source>
        <dbReference type="Proteomes" id="UP000576209"/>
    </source>
</evidence>
<organism evidence="2 3">
    <name type="scientific">Neolewinella aquimaris</name>
    <dbReference type="NCBI Taxonomy" id="1835722"/>
    <lineage>
        <taxon>Bacteria</taxon>
        <taxon>Pseudomonadati</taxon>
        <taxon>Bacteroidota</taxon>
        <taxon>Saprospiria</taxon>
        <taxon>Saprospirales</taxon>
        <taxon>Lewinellaceae</taxon>
        <taxon>Neolewinella</taxon>
    </lineage>
</organism>
<evidence type="ECO:0008006" key="4">
    <source>
        <dbReference type="Google" id="ProtNLM"/>
    </source>
</evidence>
<dbReference type="AlphaFoldDB" id="A0A840E214"/>
<keyword evidence="1" id="KW-0732">Signal</keyword>
<evidence type="ECO:0000313" key="2">
    <source>
        <dbReference type="EMBL" id="MBB4079604.1"/>
    </source>
</evidence>
<name>A0A840E214_9BACT</name>
<proteinExistence type="predicted"/>
<accession>A0A840E214</accession>
<dbReference type="InterPro" id="IPR021428">
    <property type="entry name" value="DUF3078"/>
</dbReference>
<gene>
    <name evidence="2" type="ORF">GGR28_002229</name>
</gene>
<sequence>MSKASLFLLFLFVTAGLMAQKKEAEEIPEGWNRGAGVGFDFAQLLQINPKQGAGQNRLGLGGAFDGFANYKMGRQAWDNTVLWQFAVQRLGAGVIAQGATSKIPFQKTIDEFRLGSKYGFQIKPDGKLYYSVNGTFLSQLTSTYQFPDLYSGNFVSDFIDSGRSPLSKFLSPATVTLSLGIDYKPNDQLSIFYSPLGSKFIIVASDSIASRGVHGNEVSGEPTKGIYPEFQNLDAQIGSLAQIKYKVTFGGEDRFGFSSNLGLYSNYLDNPQNVDVDWQNTLSFAFTENLHLNVFLNVFYDDDIRVQITDYNAPNGVAGLGKRVSITEQLVIAYARSF</sequence>
<feature type="chain" id="PRO_5032712526" description="DUF3078 domain-containing protein" evidence="1">
    <location>
        <begin position="20"/>
        <end position="338"/>
    </location>
</feature>
<keyword evidence="3" id="KW-1185">Reference proteome</keyword>
<feature type="signal peptide" evidence="1">
    <location>
        <begin position="1"/>
        <end position="19"/>
    </location>
</feature>
<dbReference type="EMBL" id="JACIFF010000005">
    <property type="protein sequence ID" value="MBB4079604.1"/>
    <property type="molecule type" value="Genomic_DNA"/>
</dbReference>
<dbReference type="Proteomes" id="UP000576209">
    <property type="component" value="Unassembled WGS sequence"/>
</dbReference>
<protein>
    <recommendedName>
        <fullName evidence="4">DUF3078 domain-containing protein</fullName>
    </recommendedName>
</protein>
<dbReference type="RefSeq" id="WP_183495841.1">
    <property type="nucleotide sequence ID" value="NZ_JACIFF010000005.1"/>
</dbReference>
<comment type="caution">
    <text evidence="2">The sequence shown here is derived from an EMBL/GenBank/DDBJ whole genome shotgun (WGS) entry which is preliminary data.</text>
</comment>